<proteinExistence type="predicted"/>
<reference evidence="1 2" key="1">
    <citation type="journal article" date="2019" name="Int. J. Syst. Evol. Microbiol.">
        <title>The Global Catalogue of Microorganisms (GCM) 10K type strain sequencing project: providing services to taxonomists for standard genome sequencing and annotation.</title>
        <authorList>
            <consortium name="The Broad Institute Genomics Platform"/>
            <consortium name="The Broad Institute Genome Sequencing Center for Infectious Disease"/>
            <person name="Wu L."/>
            <person name="Ma J."/>
        </authorList>
    </citation>
    <scope>NUCLEOTIDE SEQUENCE [LARGE SCALE GENOMIC DNA]</scope>
    <source>
        <strain evidence="1 2">JCM 15976</strain>
    </source>
</reference>
<dbReference type="RefSeq" id="WP_343799160.1">
    <property type="nucleotide sequence ID" value="NZ_BAAAGF010000004.1"/>
</dbReference>
<comment type="caution">
    <text evidence="1">The sequence shown here is derived from an EMBL/GenBank/DDBJ whole genome shotgun (WGS) entry which is preliminary data.</text>
</comment>
<name>A0ABN1JXG0_9FLAO</name>
<dbReference type="InterPro" id="IPR029470">
    <property type="entry name" value="PDDEXK_4"/>
</dbReference>
<evidence type="ECO:0008006" key="3">
    <source>
        <dbReference type="Google" id="ProtNLM"/>
    </source>
</evidence>
<dbReference type="Proteomes" id="UP001500736">
    <property type="component" value="Unassembled WGS sequence"/>
</dbReference>
<keyword evidence="2" id="KW-1185">Reference proteome</keyword>
<accession>A0ABN1JXG0</accession>
<dbReference type="EMBL" id="BAAAGF010000004">
    <property type="protein sequence ID" value="GAA0748629.1"/>
    <property type="molecule type" value="Genomic_DNA"/>
</dbReference>
<organism evidence="1 2">
    <name type="scientific">Gaetbulibacter jejuensis</name>
    <dbReference type="NCBI Taxonomy" id="584607"/>
    <lineage>
        <taxon>Bacteria</taxon>
        <taxon>Pseudomonadati</taxon>
        <taxon>Bacteroidota</taxon>
        <taxon>Flavobacteriia</taxon>
        <taxon>Flavobacteriales</taxon>
        <taxon>Flavobacteriaceae</taxon>
        <taxon>Gaetbulibacter</taxon>
    </lineage>
</organism>
<protein>
    <recommendedName>
        <fullName evidence="3">PD-(D/E)XK nuclease superfamily protein</fullName>
    </recommendedName>
</protein>
<sequence>MNQFKLETLLQASGNIVATHRKEIKEKGEDFNIFSILNMESNETKTHSNMLVALLNPRGNHYHEAIFLELFLEEIGYSDYTKEELPQVKVQSEFHLGKISKEYNEGGFIDVLVSFPSGNTIAIENKIYAGDQPKQMYRYSLFNNGKSTLYYLNLFGDKPSKDSLYKLGDDDYQIIAYKNEIINWLENCLKVVRHGSIIEASLKQYQIIIKRLTHTMDNTLQEKMNALILENLEEAKYIKAHYQEAVNLIRENFRTSLCNSINNSNMSVKARVDKDIDHNFSKIWLNSEALNAKGVQLGIESFSGKGNTGGRMFIGILDKKREYETIVDGDQRLNSYWPVVRFLKAEEDNPLSLASTEILEKLHNNPDYFNEMLDASLDQIKSFVETYHKGYFSNIKNETQLGSNFKESS</sequence>
<evidence type="ECO:0000313" key="2">
    <source>
        <dbReference type="Proteomes" id="UP001500736"/>
    </source>
</evidence>
<evidence type="ECO:0000313" key="1">
    <source>
        <dbReference type="EMBL" id="GAA0748629.1"/>
    </source>
</evidence>
<dbReference type="Pfam" id="PF14281">
    <property type="entry name" value="PDDEXK_4"/>
    <property type="match status" value="1"/>
</dbReference>
<gene>
    <name evidence="1" type="ORF">GCM10009431_27420</name>
</gene>